<dbReference type="SUPFAM" id="SSF53756">
    <property type="entry name" value="UDP-Glycosyltransferase/glycogen phosphorylase"/>
    <property type="match status" value="1"/>
</dbReference>
<reference evidence="3 4" key="1">
    <citation type="submission" date="2024-01" db="EMBL/GenBank/DDBJ databases">
        <title>The complete chloroplast genome sequence of Lithospermum erythrorhizon: insights into the phylogenetic relationship among Boraginaceae species and the maternal lineages of purple gromwells.</title>
        <authorList>
            <person name="Okada T."/>
            <person name="Watanabe K."/>
        </authorList>
    </citation>
    <scope>NUCLEOTIDE SEQUENCE [LARGE SCALE GENOMIC DNA]</scope>
</reference>
<comment type="similarity">
    <text evidence="1">Belongs to the UDP-glycosyltransferase family.</text>
</comment>
<name>A0AAV3NIR7_LITER</name>
<organism evidence="3 4">
    <name type="scientific">Lithospermum erythrorhizon</name>
    <name type="common">Purple gromwell</name>
    <name type="synonym">Lithospermum officinale var. erythrorhizon</name>
    <dbReference type="NCBI Taxonomy" id="34254"/>
    <lineage>
        <taxon>Eukaryota</taxon>
        <taxon>Viridiplantae</taxon>
        <taxon>Streptophyta</taxon>
        <taxon>Embryophyta</taxon>
        <taxon>Tracheophyta</taxon>
        <taxon>Spermatophyta</taxon>
        <taxon>Magnoliopsida</taxon>
        <taxon>eudicotyledons</taxon>
        <taxon>Gunneridae</taxon>
        <taxon>Pentapetalae</taxon>
        <taxon>asterids</taxon>
        <taxon>lamiids</taxon>
        <taxon>Boraginales</taxon>
        <taxon>Boraginaceae</taxon>
        <taxon>Boraginoideae</taxon>
        <taxon>Lithospermeae</taxon>
        <taxon>Lithospermum</taxon>
    </lineage>
</organism>
<protein>
    <submittedName>
        <fullName evidence="3">Glycosyltransferase</fullName>
    </submittedName>
</protein>
<dbReference type="AlphaFoldDB" id="A0AAV3NIR7"/>
<evidence type="ECO:0000313" key="4">
    <source>
        <dbReference type="Proteomes" id="UP001454036"/>
    </source>
</evidence>
<evidence type="ECO:0000313" key="3">
    <source>
        <dbReference type="EMBL" id="GAA0138853.1"/>
    </source>
</evidence>
<dbReference type="Proteomes" id="UP001454036">
    <property type="component" value="Unassembled WGS sequence"/>
</dbReference>
<sequence length="434" mass="48469">MAQTAHVMIVPYPSQGHVRPLLKLAFQIVDHGIKVTFVNTKSVQERLVTSSMIKEKIEGENRGIIFATVPDLWKPEGAPGERVSSMMKVMPGYLEDLIKKERFGCVIADGSLGWILEVAERNGIKHVGFFPLAVGSVALTTHIPELFKTEIVGTNGNMVETGEVIKLSLDIPPWKMTEVTWTFPGDTSSQGTQKMIFDICLSLQKTVDHEKWIICNTCYEIETPACNLIPKMLPIGPLITRDCYEESAGAGSFWPEDTSSLRWLDKKLPGSVVYIAFGSIAVVSQDQFNELALGLELSQRPFLWVVRPNRASGKIAKYPEGFLERVADLGKIIEWAPQEKVLAHPSVVCFISHCGWNSTMEGLTMGVPFLCWPSFGDQYHNQSYISDIWKIGLKLNPDQNVKLKKIVQESVMKGGSSYTNFETFINYLKQSCMS</sequence>
<dbReference type="CDD" id="cd03784">
    <property type="entry name" value="GT1_Gtf-like"/>
    <property type="match status" value="1"/>
</dbReference>
<dbReference type="FunFam" id="3.40.50.2000:FF:000056">
    <property type="entry name" value="Glycosyltransferase"/>
    <property type="match status" value="1"/>
</dbReference>
<keyword evidence="2" id="KW-0808">Transferase</keyword>
<dbReference type="GO" id="GO:0080044">
    <property type="term" value="F:quercetin 7-O-glucosyltransferase activity"/>
    <property type="evidence" value="ECO:0007669"/>
    <property type="project" value="TreeGrafter"/>
</dbReference>
<accession>A0AAV3NIR7</accession>
<dbReference type="Gene3D" id="3.40.50.2000">
    <property type="entry name" value="Glycogen Phosphorylase B"/>
    <property type="match status" value="2"/>
</dbReference>
<gene>
    <name evidence="3" type="ORF">LIER_42554</name>
</gene>
<keyword evidence="4" id="KW-1185">Reference proteome</keyword>
<evidence type="ECO:0000256" key="1">
    <source>
        <dbReference type="ARBA" id="ARBA00009995"/>
    </source>
</evidence>
<dbReference type="InterPro" id="IPR002213">
    <property type="entry name" value="UDP_glucos_trans"/>
</dbReference>
<dbReference type="PANTHER" id="PTHR11926">
    <property type="entry name" value="GLUCOSYL/GLUCURONOSYL TRANSFERASES"/>
    <property type="match status" value="1"/>
</dbReference>
<dbReference type="PANTHER" id="PTHR11926:SF1412">
    <property type="entry name" value="UDP-GLYCOSYLTRANSFERASE 83A1-LIKE"/>
    <property type="match status" value="1"/>
</dbReference>
<proteinExistence type="inferred from homology"/>
<dbReference type="GO" id="GO:0080043">
    <property type="term" value="F:quercetin 3-O-glucosyltransferase activity"/>
    <property type="evidence" value="ECO:0007669"/>
    <property type="project" value="TreeGrafter"/>
</dbReference>
<dbReference type="EMBL" id="BAABME010029928">
    <property type="protein sequence ID" value="GAA0138853.1"/>
    <property type="molecule type" value="Genomic_DNA"/>
</dbReference>
<comment type="caution">
    <text evidence="3">The sequence shown here is derived from an EMBL/GenBank/DDBJ whole genome shotgun (WGS) entry which is preliminary data.</text>
</comment>
<evidence type="ECO:0000256" key="2">
    <source>
        <dbReference type="ARBA" id="ARBA00022679"/>
    </source>
</evidence>
<dbReference type="Pfam" id="PF00201">
    <property type="entry name" value="UDPGT"/>
    <property type="match status" value="1"/>
</dbReference>